<dbReference type="EMBL" id="FRYK01000006">
    <property type="protein sequence ID" value="SHO74103.1"/>
    <property type="molecule type" value="Genomic_DNA"/>
</dbReference>
<evidence type="ECO:0000313" key="2">
    <source>
        <dbReference type="Proteomes" id="UP000184611"/>
    </source>
</evidence>
<reference evidence="2" key="1">
    <citation type="submission" date="2016-12" db="EMBL/GenBank/DDBJ databases">
        <authorList>
            <person name="Varghese N."/>
            <person name="Submissions S."/>
        </authorList>
    </citation>
    <scope>NUCLEOTIDE SEQUENCE [LARGE SCALE GENOMIC DNA]</scope>
    <source>
        <strain evidence="2">DSM 18830</strain>
    </source>
</reference>
<gene>
    <name evidence="1" type="ORF">SAMN05443547_2487</name>
</gene>
<evidence type="ECO:0000313" key="1">
    <source>
        <dbReference type="EMBL" id="SHO74103.1"/>
    </source>
</evidence>
<dbReference type="Proteomes" id="UP000184611">
    <property type="component" value="Unassembled WGS sequence"/>
</dbReference>
<protein>
    <recommendedName>
        <fullName evidence="3">DUF3887 domain-containing protein</fullName>
    </recommendedName>
</protein>
<proteinExistence type="predicted"/>
<sequence length="165" mass="19291">MKYLIFILFITFQISAQNFSKKIEMSTLEYRKLFLTKDFSKLSDYASPKLIEYLKTKEDFVYLLTELNKNIESINAKITNITFGENSEILNHNGQLQCSIPFSLEMEDEKKIVIINAGIALVSFDKGESWFFTFKIEKDQKLNNEILDLNEKVIIPERSQKIVNK</sequence>
<dbReference type="AlphaFoldDB" id="A0A1M7ZZ03"/>
<accession>A0A1M7ZZ03</accession>
<name>A0A1M7ZZ03_9FLAO</name>
<evidence type="ECO:0008006" key="3">
    <source>
        <dbReference type="Google" id="ProtNLM"/>
    </source>
</evidence>
<organism evidence="1 2">
    <name type="scientific">Flavobacterium cucumis</name>
    <dbReference type="NCBI Taxonomy" id="416016"/>
    <lineage>
        <taxon>Bacteria</taxon>
        <taxon>Pseudomonadati</taxon>
        <taxon>Bacteroidota</taxon>
        <taxon>Flavobacteriia</taxon>
        <taxon>Flavobacteriales</taxon>
        <taxon>Flavobacteriaceae</taxon>
        <taxon>Flavobacterium</taxon>
    </lineage>
</organism>
<keyword evidence="2" id="KW-1185">Reference proteome</keyword>